<evidence type="ECO:0008006" key="3">
    <source>
        <dbReference type="Google" id="ProtNLM"/>
    </source>
</evidence>
<protein>
    <recommendedName>
        <fullName evidence="3">Universal stress protein</fullName>
    </recommendedName>
</protein>
<gene>
    <name evidence="1" type="ORF">KTO63_13880</name>
</gene>
<evidence type="ECO:0000313" key="2">
    <source>
        <dbReference type="Proteomes" id="UP000812270"/>
    </source>
</evidence>
<dbReference type="RefSeq" id="WP_217791926.1">
    <property type="nucleotide sequence ID" value="NZ_JAHSPG010000011.1"/>
</dbReference>
<reference evidence="1" key="1">
    <citation type="submission" date="2021-06" db="EMBL/GenBank/DDBJ databases">
        <authorList>
            <person name="Huq M.A."/>
        </authorList>
    </citation>
    <scope>NUCLEOTIDE SEQUENCE</scope>
    <source>
        <strain evidence="1">MAH-26</strain>
    </source>
</reference>
<proteinExistence type="predicted"/>
<dbReference type="Proteomes" id="UP000812270">
    <property type="component" value="Unassembled WGS sequence"/>
</dbReference>
<comment type="caution">
    <text evidence="1">The sequence shown here is derived from an EMBL/GenBank/DDBJ whole genome shotgun (WGS) entry which is preliminary data.</text>
</comment>
<dbReference type="EMBL" id="JAHSPG010000011">
    <property type="protein sequence ID" value="MBV4358250.1"/>
    <property type="molecule type" value="Genomic_DNA"/>
</dbReference>
<organism evidence="1 2">
    <name type="scientific">Pinibacter aurantiacus</name>
    <dbReference type="NCBI Taxonomy" id="2851599"/>
    <lineage>
        <taxon>Bacteria</taxon>
        <taxon>Pseudomonadati</taxon>
        <taxon>Bacteroidota</taxon>
        <taxon>Chitinophagia</taxon>
        <taxon>Chitinophagales</taxon>
        <taxon>Chitinophagaceae</taxon>
        <taxon>Pinibacter</taxon>
    </lineage>
</organism>
<evidence type="ECO:0000313" key="1">
    <source>
        <dbReference type="EMBL" id="MBV4358250.1"/>
    </source>
</evidence>
<accession>A0A9E2SD23</accession>
<sequence length="241" mass="27518">MKTIIIPFSESTNLYGLTEAVVSVVGNGNIHCIFLAIKALPDNYNDLFFLSKSPFETEKASNTFYHFAAASKKLYGERVTVTADYIYGDSDPAFRHYAQHKNVDMVVFDTAQWDLTNKRKRTGIFKMLCRSGCELLYVFPTNTFVKSLPQLDTKENFWKNEPELATAPVLQTAGDKRTAKLPKTVIYQYSAVNDMLNEWENQVTGKHVFSTTMSTMSRYFLKEQAVQKMLERSGCVYMVLK</sequence>
<dbReference type="AlphaFoldDB" id="A0A9E2SD23"/>
<keyword evidence="2" id="KW-1185">Reference proteome</keyword>
<name>A0A9E2SD23_9BACT</name>